<keyword evidence="4 8" id="KW-0812">Transmembrane</keyword>
<reference evidence="10" key="1">
    <citation type="submission" date="2023-08" db="EMBL/GenBank/DDBJ databases">
        <title>Black Yeasts Isolated from many extreme environments.</title>
        <authorList>
            <person name="Coleine C."/>
            <person name="Stajich J.E."/>
            <person name="Selbmann L."/>
        </authorList>
    </citation>
    <scope>NUCLEOTIDE SEQUENCE</scope>
    <source>
        <strain evidence="10">CCFEE 5810</strain>
    </source>
</reference>
<comment type="similarity">
    <text evidence="2 8">Belongs to the ZIP transporter (TC 2.A.5) family.</text>
</comment>
<dbReference type="GO" id="GO:0071578">
    <property type="term" value="P:zinc ion import across plasma membrane"/>
    <property type="evidence" value="ECO:0007669"/>
    <property type="project" value="TreeGrafter"/>
</dbReference>
<protein>
    <submittedName>
        <fullName evidence="10">Low-affinity Zn(2+) transporter zrt2</fullName>
    </submittedName>
</protein>
<dbReference type="PANTHER" id="PTHR11040">
    <property type="entry name" value="ZINC/IRON TRANSPORTER"/>
    <property type="match status" value="1"/>
</dbReference>
<evidence type="ECO:0000313" key="10">
    <source>
        <dbReference type="EMBL" id="KAK5701666.1"/>
    </source>
</evidence>
<feature type="region of interest" description="Disordered" evidence="9">
    <location>
        <begin position="121"/>
        <end position="146"/>
    </location>
</feature>
<feature type="compositionally biased region" description="Basic and acidic residues" evidence="9">
    <location>
        <begin position="123"/>
        <end position="138"/>
    </location>
</feature>
<feature type="transmembrane region" description="Helical" evidence="8">
    <location>
        <begin position="90"/>
        <end position="112"/>
    </location>
</feature>
<evidence type="ECO:0000313" key="11">
    <source>
        <dbReference type="Proteomes" id="UP001310594"/>
    </source>
</evidence>
<keyword evidence="7 8" id="KW-0472">Membrane</keyword>
<evidence type="ECO:0000256" key="4">
    <source>
        <dbReference type="ARBA" id="ARBA00022692"/>
    </source>
</evidence>
<gene>
    <name evidence="10" type="primary">ZRT2_1</name>
    <name evidence="10" type="ORF">LTR97_004484</name>
</gene>
<feature type="transmembrane region" description="Helical" evidence="8">
    <location>
        <begin position="296"/>
        <end position="316"/>
    </location>
</feature>
<feature type="transmembrane region" description="Helical" evidence="8">
    <location>
        <begin position="264"/>
        <end position="284"/>
    </location>
</feature>
<evidence type="ECO:0000256" key="1">
    <source>
        <dbReference type="ARBA" id="ARBA00004141"/>
    </source>
</evidence>
<feature type="transmembrane region" description="Helical" evidence="8">
    <location>
        <begin position="200"/>
        <end position="224"/>
    </location>
</feature>
<feature type="transmembrane region" description="Helical" evidence="8">
    <location>
        <begin position="18"/>
        <end position="37"/>
    </location>
</feature>
<keyword evidence="3 8" id="KW-0813">Transport</keyword>
<dbReference type="InterPro" id="IPR003689">
    <property type="entry name" value="ZIP"/>
</dbReference>
<comment type="caution">
    <text evidence="10">The sequence shown here is derived from an EMBL/GenBank/DDBJ whole genome shotgun (WGS) entry which is preliminary data.</text>
</comment>
<proteinExistence type="inferred from homology"/>
<evidence type="ECO:0000256" key="5">
    <source>
        <dbReference type="ARBA" id="ARBA00022989"/>
    </source>
</evidence>
<evidence type="ECO:0000256" key="9">
    <source>
        <dbReference type="SAM" id="MobiDB-lite"/>
    </source>
</evidence>
<feature type="transmembrane region" description="Helical" evidence="8">
    <location>
        <begin position="337"/>
        <end position="357"/>
    </location>
</feature>
<keyword evidence="5 8" id="KW-1133">Transmembrane helix</keyword>
<feature type="transmembrane region" description="Helical" evidence="8">
    <location>
        <begin position="49"/>
        <end position="70"/>
    </location>
</feature>
<dbReference type="GO" id="GO:0000007">
    <property type="term" value="F:low-affinity zinc ion transmembrane transporter activity"/>
    <property type="evidence" value="ECO:0007669"/>
    <property type="project" value="TreeGrafter"/>
</dbReference>
<evidence type="ECO:0000256" key="3">
    <source>
        <dbReference type="ARBA" id="ARBA00022448"/>
    </source>
</evidence>
<comment type="caution">
    <text evidence="8">Lacks conserved residue(s) required for the propagation of feature annotation.</text>
</comment>
<keyword evidence="6 8" id="KW-0406">Ion transport</keyword>
<organism evidence="10 11">
    <name type="scientific">Elasticomyces elasticus</name>
    <dbReference type="NCBI Taxonomy" id="574655"/>
    <lineage>
        <taxon>Eukaryota</taxon>
        <taxon>Fungi</taxon>
        <taxon>Dikarya</taxon>
        <taxon>Ascomycota</taxon>
        <taxon>Pezizomycotina</taxon>
        <taxon>Dothideomycetes</taxon>
        <taxon>Dothideomycetidae</taxon>
        <taxon>Mycosphaerellales</taxon>
        <taxon>Teratosphaeriaceae</taxon>
        <taxon>Elasticomyces</taxon>
    </lineage>
</organism>
<evidence type="ECO:0000256" key="7">
    <source>
        <dbReference type="ARBA" id="ARBA00023136"/>
    </source>
</evidence>
<evidence type="ECO:0000256" key="2">
    <source>
        <dbReference type="ARBA" id="ARBA00006939"/>
    </source>
</evidence>
<dbReference type="AlphaFoldDB" id="A0AAN7ZP06"/>
<dbReference type="PANTHER" id="PTHR11040:SF69">
    <property type="entry name" value="ZINC-REGULATED TRANSPORTER 2"/>
    <property type="match status" value="1"/>
</dbReference>
<evidence type="ECO:0000256" key="6">
    <source>
        <dbReference type="ARBA" id="ARBA00023065"/>
    </source>
</evidence>
<dbReference type="Pfam" id="PF02535">
    <property type="entry name" value="Zip"/>
    <property type="match status" value="1"/>
</dbReference>
<dbReference type="EMBL" id="JAVRQU010000006">
    <property type="protein sequence ID" value="KAK5701666.1"/>
    <property type="molecule type" value="Genomic_DNA"/>
</dbReference>
<comment type="subcellular location">
    <subcellularLocation>
        <location evidence="1 8">Membrane</location>
        <topology evidence="1 8">Multi-pass membrane protein</topology>
    </subcellularLocation>
</comment>
<evidence type="ECO:0000256" key="8">
    <source>
        <dbReference type="RuleBase" id="RU362088"/>
    </source>
</evidence>
<dbReference type="NCBIfam" id="TIGR00820">
    <property type="entry name" value="zip"/>
    <property type="match status" value="1"/>
</dbReference>
<dbReference type="Proteomes" id="UP001310594">
    <property type="component" value="Unassembled WGS sequence"/>
</dbReference>
<name>A0AAN7ZP06_9PEZI</name>
<sequence length="358" mass="38672">MKNCTIGNEYNGSLGPRISSVFVILFGSFLGAWSPVFAARHRGLGVPEWLFFVARYFGSGVILATAFIHLPGPANDALSDPCLTGVIAEYPWVEGICLMAVFLMFLVELVTVRYARRSPGQSHDIEQTHHGRANKDSDALPNKAFNGDQESEVTAGVVQDYREEPAGLEHDTVPIVAGGVQSSHQEPDELFDSQSYRAHLTAIAVLDFGIIFHSVFIGLTLAVAGEEFQTLYIVLVFHQTFEGLAVGTRVAAVDWPKSTKWTPYMLIIAYAISTPLGIAVGLGVRTTFSPGSRNTLITNGVFDSISAGILIFTGLVELMGRDFLFSDCMQKAPLREVVAAVGSMCLGAGCMALIGFWA</sequence>
<dbReference type="GO" id="GO:0005886">
    <property type="term" value="C:plasma membrane"/>
    <property type="evidence" value="ECO:0007669"/>
    <property type="project" value="TreeGrafter"/>
</dbReference>
<accession>A0AAN7ZP06</accession>
<dbReference type="InterPro" id="IPR004698">
    <property type="entry name" value="Zn/Fe_permease_fun/pln"/>
</dbReference>